<keyword evidence="3" id="KW-1185">Reference proteome</keyword>
<organism evidence="2 3">
    <name type="scientific">Eumeta variegata</name>
    <name type="common">Bagworm moth</name>
    <name type="synonym">Eumeta japonica</name>
    <dbReference type="NCBI Taxonomy" id="151549"/>
    <lineage>
        <taxon>Eukaryota</taxon>
        <taxon>Metazoa</taxon>
        <taxon>Ecdysozoa</taxon>
        <taxon>Arthropoda</taxon>
        <taxon>Hexapoda</taxon>
        <taxon>Insecta</taxon>
        <taxon>Pterygota</taxon>
        <taxon>Neoptera</taxon>
        <taxon>Endopterygota</taxon>
        <taxon>Lepidoptera</taxon>
        <taxon>Glossata</taxon>
        <taxon>Ditrysia</taxon>
        <taxon>Tineoidea</taxon>
        <taxon>Psychidae</taxon>
        <taxon>Oiketicinae</taxon>
        <taxon>Eumeta</taxon>
    </lineage>
</organism>
<gene>
    <name evidence="2" type="ORF">EVAR_17261_1</name>
</gene>
<dbReference type="EMBL" id="BGZK01000085">
    <property type="protein sequence ID" value="GBP17135.1"/>
    <property type="molecule type" value="Genomic_DNA"/>
</dbReference>
<feature type="region of interest" description="Disordered" evidence="1">
    <location>
        <begin position="1"/>
        <end position="33"/>
    </location>
</feature>
<accession>A0A4C1TT04</accession>
<evidence type="ECO:0000313" key="3">
    <source>
        <dbReference type="Proteomes" id="UP000299102"/>
    </source>
</evidence>
<reference evidence="2 3" key="1">
    <citation type="journal article" date="2019" name="Commun. Biol.">
        <title>The bagworm genome reveals a unique fibroin gene that provides high tensile strength.</title>
        <authorList>
            <person name="Kono N."/>
            <person name="Nakamura H."/>
            <person name="Ohtoshi R."/>
            <person name="Tomita M."/>
            <person name="Numata K."/>
            <person name="Arakawa K."/>
        </authorList>
    </citation>
    <scope>NUCLEOTIDE SEQUENCE [LARGE SCALE GENOMIC DNA]</scope>
</reference>
<feature type="region of interest" description="Disordered" evidence="1">
    <location>
        <begin position="73"/>
        <end position="112"/>
    </location>
</feature>
<proteinExistence type="predicted"/>
<sequence>MPRPALKNGRSKDKLRSKSALRDGPFWAGGKETAPRLRPTCAARRSPVSLLPPGKITRFRIRMVVRVSEVVSDRGGANGAQRLGTIDPAGKVAPRRPPPRPPPVPRTPLICSSSSTERLYLPRSAFADAASYEET</sequence>
<comment type="caution">
    <text evidence="2">The sequence shown here is derived from an EMBL/GenBank/DDBJ whole genome shotgun (WGS) entry which is preliminary data.</text>
</comment>
<evidence type="ECO:0000256" key="1">
    <source>
        <dbReference type="SAM" id="MobiDB-lite"/>
    </source>
</evidence>
<name>A0A4C1TT04_EUMVA</name>
<evidence type="ECO:0000313" key="2">
    <source>
        <dbReference type="EMBL" id="GBP17135.1"/>
    </source>
</evidence>
<dbReference type="Proteomes" id="UP000299102">
    <property type="component" value="Unassembled WGS sequence"/>
</dbReference>
<protein>
    <submittedName>
        <fullName evidence="2">Uncharacterized protein</fullName>
    </submittedName>
</protein>
<dbReference type="AlphaFoldDB" id="A0A4C1TT04"/>